<keyword evidence="2" id="KW-0732">Signal</keyword>
<evidence type="ECO:0000256" key="2">
    <source>
        <dbReference type="SAM" id="SignalP"/>
    </source>
</evidence>
<organism evidence="3 4">
    <name type="scientific">Lentibacillus halophilus</name>
    <dbReference type="NCBI Taxonomy" id="295065"/>
    <lineage>
        <taxon>Bacteria</taxon>
        <taxon>Bacillati</taxon>
        <taxon>Bacillota</taxon>
        <taxon>Bacilli</taxon>
        <taxon>Bacillales</taxon>
        <taxon>Bacillaceae</taxon>
        <taxon>Lentibacillus</taxon>
    </lineage>
</organism>
<feature type="region of interest" description="Disordered" evidence="1">
    <location>
        <begin position="125"/>
        <end position="154"/>
    </location>
</feature>
<accession>A0ABP3J1M1</accession>
<dbReference type="EMBL" id="BAAADM010000032">
    <property type="protein sequence ID" value="GAA0437560.1"/>
    <property type="molecule type" value="Genomic_DNA"/>
</dbReference>
<gene>
    <name evidence="3" type="ORF">GCM10008983_13030</name>
</gene>
<sequence length="318" mass="35830">MKTLFLSSAAGALLLSGGLTGMGGAQATDAPDQGNAQTPTHQVSSENVKISSNVQTYAEYEVLDEHVNDVEDYQVNVVANNANKRVIILSDDNNQEQYKSVFVKNNDRLKIIDLDNGPIFNNVLTNSEADNDDDAAEDENESSDEASNDVDDFPEFDTLEDEVNADDDQVRIVEDNQHKRVMYVQDEDRQNEYKSIFIKDTNRLKIIDLDNGQVFNQVLTDSDKQEADDDDDAAEDKNESSDEASGDVEDFPEFDTLENEINADDDQARIAEDNQHKRVMFVQSEDSQNQYKSIFIKDTNRLKIIDLNHGQVFNQQIK</sequence>
<proteinExistence type="predicted"/>
<evidence type="ECO:0000313" key="3">
    <source>
        <dbReference type="EMBL" id="GAA0437560.1"/>
    </source>
</evidence>
<dbReference type="RefSeq" id="WP_343751920.1">
    <property type="nucleotide sequence ID" value="NZ_BAAADM010000032.1"/>
</dbReference>
<keyword evidence="4" id="KW-1185">Reference proteome</keyword>
<name>A0ABP3J1M1_9BACI</name>
<feature type="signal peptide" evidence="2">
    <location>
        <begin position="1"/>
        <end position="27"/>
    </location>
</feature>
<protein>
    <recommendedName>
        <fullName evidence="5">DUF4366 domain-containing protein</fullName>
    </recommendedName>
</protein>
<feature type="compositionally biased region" description="Acidic residues" evidence="1">
    <location>
        <begin position="129"/>
        <end position="154"/>
    </location>
</feature>
<dbReference type="Proteomes" id="UP001501459">
    <property type="component" value="Unassembled WGS sequence"/>
</dbReference>
<evidence type="ECO:0008006" key="5">
    <source>
        <dbReference type="Google" id="ProtNLM"/>
    </source>
</evidence>
<feature type="compositionally biased region" description="Acidic residues" evidence="1">
    <location>
        <begin position="241"/>
        <end position="252"/>
    </location>
</feature>
<reference evidence="4" key="1">
    <citation type="journal article" date="2019" name="Int. J. Syst. Evol. Microbiol.">
        <title>The Global Catalogue of Microorganisms (GCM) 10K type strain sequencing project: providing services to taxonomists for standard genome sequencing and annotation.</title>
        <authorList>
            <consortium name="The Broad Institute Genomics Platform"/>
            <consortium name="The Broad Institute Genome Sequencing Center for Infectious Disease"/>
            <person name="Wu L."/>
            <person name="Ma J."/>
        </authorList>
    </citation>
    <scope>NUCLEOTIDE SEQUENCE [LARGE SCALE GENOMIC DNA]</scope>
    <source>
        <strain evidence="4">JCM 12149</strain>
    </source>
</reference>
<feature type="region of interest" description="Disordered" evidence="1">
    <location>
        <begin position="220"/>
        <end position="252"/>
    </location>
</feature>
<feature type="chain" id="PRO_5047318562" description="DUF4366 domain-containing protein" evidence="2">
    <location>
        <begin position="28"/>
        <end position="318"/>
    </location>
</feature>
<comment type="caution">
    <text evidence="3">The sequence shown here is derived from an EMBL/GenBank/DDBJ whole genome shotgun (WGS) entry which is preliminary data.</text>
</comment>
<evidence type="ECO:0000313" key="4">
    <source>
        <dbReference type="Proteomes" id="UP001501459"/>
    </source>
</evidence>
<evidence type="ECO:0000256" key="1">
    <source>
        <dbReference type="SAM" id="MobiDB-lite"/>
    </source>
</evidence>